<dbReference type="Proteomes" id="UP000473574">
    <property type="component" value="Unassembled WGS sequence"/>
</dbReference>
<comment type="caution">
    <text evidence="2">The sequence shown here is derived from an EMBL/GenBank/DDBJ whole genome shotgun (WGS) entry which is preliminary data.</text>
</comment>
<accession>A0A6M0S8G5</accession>
<protein>
    <recommendedName>
        <fullName evidence="4">VWFA domain-containing protein</fullName>
    </recommendedName>
</protein>
<sequence length="442" mass="49079">MSQWLEALPNEQSCPEITQSAQKRVLEYTAVTADYSVRRELALLQLAQAHTQLKGLEQVVAKQVDEAATLIGLTVVRPERKPSKPKSERASKSLPDIDPTGPEEEDEEFEESIEQPKAKPVQEPVYAPDKTEALAPEPVVLEIANPYPEDSTPIEREAASLRLPLRRFKNMAAGHGAIVGVEPTKTPQDLAIVSTVLEAAKYQPMRHKLLLKQQEAKGAQPHLVNRERLISNQGLILHTTDLRRYRRAVVPEQMLALVLDYTCLQDCKWQESLIPYWQWAYEERASVCLIRVGAANARHELQAEKITADKVLVPKIRLSLEIGRGRATPLAHGLDLVLQTLRHALQHGRTAVQQAVLVVMTDGRGNVPLEASRIGCITPPVGRRGVEDALQVAQQISGLQQVKSVVLNTQPKHCTALPVKLAQALGARIAEVTPLQRWEVEE</sequence>
<reference evidence="2 3" key="1">
    <citation type="journal article" date="2020" name="Microb. Ecol.">
        <title>Ecogenomics of the Marine Benthic Filamentous Cyanobacterium Adonisia.</title>
        <authorList>
            <person name="Walter J.M."/>
            <person name="Coutinho F.H."/>
            <person name="Leomil L."/>
            <person name="Hargreaves P.I."/>
            <person name="Campeao M.E."/>
            <person name="Vieira V.V."/>
            <person name="Silva B.S."/>
            <person name="Fistarol G.O."/>
            <person name="Salomon P.S."/>
            <person name="Sawabe T."/>
            <person name="Mino S."/>
            <person name="Hosokawa M."/>
            <person name="Miyashita H."/>
            <person name="Maruyama F."/>
            <person name="van Verk M.C."/>
            <person name="Dutilh B.E."/>
            <person name="Thompson C.C."/>
            <person name="Thompson F.L."/>
        </authorList>
    </citation>
    <scope>NUCLEOTIDE SEQUENCE [LARGE SCALE GENOMIC DNA]</scope>
    <source>
        <strain evidence="2 3">CCMR0082</strain>
    </source>
</reference>
<feature type="compositionally biased region" description="Basic and acidic residues" evidence="1">
    <location>
        <begin position="79"/>
        <end position="91"/>
    </location>
</feature>
<evidence type="ECO:0000256" key="1">
    <source>
        <dbReference type="SAM" id="MobiDB-lite"/>
    </source>
</evidence>
<evidence type="ECO:0000313" key="3">
    <source>
        <dbReference type="Proteomes" id="UP000473574"/>
    </source>
</evidence>
<feature type="region of interest" description="Disordered" evidence="1">
    <location>
        <begin position="79"/>
        <end position="124"/>
    </location>
</feature>
<organism evidence="2 3">
    <name type="scientific">Adonisia turfae CCMR0082</name>
    <dbReference type="NCBI Taxonomy" id="2304604"/>
    <lineage>
        <taxon>Bacteria</taxon>
        <taxon>Bacillati</taxon>
        <taxon>Cyanobacteriota</taxon>
        <taxon>Adonisia</taxon>
        <taxon>Adonisia turfae</taxon>
    </lineage>
</organism>
<dbReference type="EMBL" id="QZCE01000002">
    <property type="protein sequence ID" value="NEZ64373.1"/>
    <property type="molecule type" value="Genomic_DNA"/>
</dbReference>
<name>A0A6M0S8G5_9CYAN</name>
<evidence type="ECO:0008006" key="4">
    <source>
        <dbReference type="Google" id="ProtNLM"/>
    </source>
</evidence>
<dbReference type="AlphaFoldDB" id="A0A6M0S8G5"/>
<feature type="compositionally biased region" description="Acidic residues" evidence="1">
    <location>
        <begin position="101"/>
        <end position="113"/>
    </location>
</feature>
<dbReference type="RefSeq" id="WP_163664597.1">
    <property type="nucleotide sequence ID" value="NZ_QZCE01000002.1"/>
</dbReference>
<gene>
    <name evidence="2" type="ORF">D0962_16505</name>
</gene>
<evidence type="ECO:0000313" key="2">
    <source>
        <dbReference type="EMBL" id="NEZ64373.1"/>
    </source>
</evidence>
<proteinExistence type="predicted"/>